<name>A0A382HXR0_9ZZZZ</name>
<proteinExistence type="predicted"/>
<evidence type="ECO:0008006" key="3">
    <source>
        <dbReference type="Google" id="ProtNLM"/>
    </source>
</evidence>
<organism evidence="2">
    <name type="scientific">marine metagenome</name>
    <dbReference type="NCBI Taxonomy" id="408172"/>
    <lineage>
        <taxon>unclassified sequences</taxon>
        <taxon>metagenomes</taxon>
        <taxon>ecological metagenomes</taxon>
    </lineage>
</organism>
<feature type="region of interest" description="Disordered" evidence="1">
    <location>
        <begin position="221"/>
        <end position="247"/>
    </location>
</feature>
<accession>A0A382HXR0</accession>
<sequence>MKKNPWLALPTKPPYVLPDDWEIIEEFNRKNTKKNLSLQTEMLPEPFIGSLDAPLVILLQNPGDGAHEEDVALHRQADFQRRVRACHRQEDVPYPHYFVDPNESGPGGLWTKRQLGELIKEFGHSTVALGVLFLEFVPYHSKNFAHSRLHLPSQDFTLQALQRAIRRKATIIIAMGKGRDWMKAVPALANYGLLFRTSSSQTAKISPRNCRFAAIKYGEKAEPKNGRPSGYKAAQAALGRVARKQKS</sequence>
<gene>
    <name evidence="2" type="ORF">METZ01_LOCUS244257</name>
</gene>
<dbReference type="EMBL" id="UINC01063603">
    <property type="protein sequence ID" value="SVB91403.1"/>
    <property type="molecule type" value="Genomic_DNA"/>
</dbReference>
<evidence type="ECO:0000256" key="1">
    <source>
        <dbReference type="SAM" id="MobiDB-lite"/>
    </source>
</evidence>
<reference evidence="2" key="1">
    <citation type="submission" date="2018-05" db="EMBL/GenBank/DDBJ databases">
        <authorList>
            <person name="Lanie J.A."/>
            <person name="Ng W.-L."/>
            <person name="Kazmierczak K.M."/>
            <person name="Andrzejewski T.M."/>
            <person name="Davidsen T.M."/>
            <person name="Wayne K.J."/>
            <person name="Tettelin H."/>
            <person name="Glass J.I."/>
            <person name="Rusch D."/>
            <person name="Podicherti R."/>
            <person name="Tsui H.-C.T."/>
            <person name="Winkler M.E."/>
        </authorList>
    </citation>
    <scope>NUCLEOTIDE SEQUENCE</scope>
</reference>
<dbReference type="AlphaFoldDB" id="A0A382HXR0"/>
<protein>
    <recommendedName>
        <fullName evidence="3">Uracil-DNA glycosylase-like domain-containing protein</fullName>
    </recommendedName>
</protein>
<evidence type="ECO:0000313" key="2">
    <source>
        <dbReference type="EMBL" id="SVB91403.1"/>
    </source>
</evidence>